<dbReference type="Proteomes" id="UP000323067">
    <property type="component" value="Chromosome vii"/>
</dbReference>
<evidence type="ECO:0000256" key="5">
    <source>
        <dbReference type="ARBA" id="ARBA00022692"/>
    </source>
</evidence>
<evidence type="ECO:0000256" key="7">
    <source>
        <dbReference type="ARBA" id="ARBA00022989"/>
    </source>
</evidence>
<evidence type="ECO:0000256" key="11">
    <source>
        <dbReference type="SAM" id="Phobius"/>
    </source>
</evidence>
<evidence type="ECO:0000256" key="10">
    <source>
        <dbReference type="SAM" id="MobiDB-lite"/>
    </source>
</evidence>
<keyword evidence="9" id="KW-0325">Glycoprotein</keyword>
<keyword evidence="3 12" id="KW-0328">Glycosyltransferase</keyword>
<keyword evidence="4 12" id="KW-0808">Transferase</keyword>
<reference evidence="12 13" key="1">
    <citation type="journal article" date="2017" name="BMC Genomics">
        <title>Chromosome level assembly and secondary metabolite potential of the parasitic fungus Cordyceps militaris.</title>
        <authorList>
            <person name="Kramer G.J."/>
            <person name="Nodwell J.R."/>
        </authorList>
    </citation>
    <scope>NUCLEOTIDE SEQUENCE [LARGE SCALE GENOMIC DNA]</scope>
    <source>
        <strain evidence="12 13">ATCC 34164</strain>
    </source>
</reference>
<dbReference type="VEuPathDB" id="FungiDB:A9K55_007205"/>
<evidence type="ECO:0000256" key="8">
    <source>
        <dbReference type="ARBA" id="ARBA00023136"/>
    </source>
</evidence>
<dbReference type="InterPro" id="IPR022751">
    <property type="entry name" value="Alpha_mannosyltransferase"/>
</dbReference>
<evidence type="ECO:0000313" key="12">
    <source>
        <dbReference type="EMBL" id="ATY63227.1"/>
    </source>
</evidence>
<dbReference type="EMBL" id="CP023324">
    <property type="protein sequence ID" value="ATY63227.1"/>
    <property type="molecule type" value="Genomic_DNA"/>
</dbReference>
<feature type="transmembrane region" description="Helical" evidence="11">
    <location>
        <begin position="28"/>
        <end position="46"/>
    </location>
</feature>
<evidence type="ECO:0000313" key="13">
    <source>
        <dbReference type="Proteomes" id="UP000323067"/>
    </source>
</evidence>
<evidence type="ECO:0000256" key="2">
    <source>
        <dbReference type="ARBA" id="ARBA00009105"/>
    </source>
</evidence>
<dbReference type="AlphaFoldDB" id="A0A2H4SJE3"/>
<sequence>MPIIGRLRRMSPSREFGKFGRQIRAVRCVKLLLMGAFITCLIYFYIDSTNQVKYAFDSDPFTPSKEEEAAKVAPGEYLSNEIALPSLEPLSQHKNNPHKQMHQQPAAHVRDVDFEQALRRVEDLLPSEMEARWMLHTIEGTGPEKLREIGLRTREYKKFFKAWETLHSVESGPHTTFLRADMIPFIRRYFSTSPDGITAGSVEQTVRTYEKYKSFMYKFEKLIASWTAPYFADHMTLHLNLKHGGRGIVVTAGNAQAAHLKTLVHSLRDIGCTLPIEVMYLDDDDLGPDVQAELSGLDGVITREIGPMVDDNGWKLAGWAAKPYAILFSSFREAIFVDADSLFFRDPELLFDDEDYRKTGALFFMDRALWRESKQDWLKKVLPKPISLKVLASRYWKGESGQMQESGVVVVDKWRHFIAMLAVCRMNGPERDGQKDKGIVGVYDMVYGDKETFWIGWELVGDTDYAFHRGRVAVMGVAEQEKDNKASDKASDKEKADAGELKRASQAGATTNKTLPKAYTVCAPQLLHLGVDGSPLWFNGGLVQNKFLDKKEWEFGNFREFVVEPDKLSPTSWKMLGGNKACLTGAAGLKHALSEAESVMIQTMIDHARRFL</sequence>
<evidence type="ECO:0000256" key="6">
    <source>
        <dbReference type="ARBA" id="ARBA00022968"/>
    </source>
</evidence>
<accession>A0A2H4SJE3</accession>
<dbReference type="InterPro" id="IPR029044">
    <property type="entry name" value="Nucleotide-diphossugar_trans"/>
</dbReference>
<dbReference type="PANTHER" id="PTHR31392:SF1">
    <property type="entry name" value="ALPHA-1,3-MANNOSYLTRANSFERASE MNN1-RELATED"/>
    <property type="match status" value="1"/>
</dbReference>
<evidence type="ECO:0000256" key="9">
    <source>
        <dbReference type="ARBA" id="ARBA00023180"/>
    </source>
</evidence>
<organism evidence="12 13">
    <name type="scientific">Cordyceps militaris</name>
    <name type="common">Caterpillar fungus</name>
    <name type="synonym">Clavaria militaris</name>
    <dbReference type="NCBI Taxonomy" id="73501"/>
    <lineage>
        <taxon>Eukaryota</taxon>
        <taxon>Fungi</taxon>
        <taxon>Dikarya</taxon>
        <taxon>Ascomycota</taxon>
        <taxon>Pezizomycotina</taxon>
        <taxon>Sordariomycetes</taxon>
        <taxon>Hypocreomycetidae</taxon>
        <taxon>Hypocreales</taxon>
        <taxon>Cordycipitaceae</taxon>
        <taxon>Cordyceps</taxon>
    </lineage>
</organism>
<dbReference type="SUPFAM" id="SSF53448">
    <property type="entry name" value="Nucleotide-diphospho-sugar transferases"/>
    <property type="match status" value="1"/>
</dbReference>
<dbReference type="GO" id="GO:0006493">
    <property type="term" value="P:protein O-linked glycosylation"/>
    <property type="evidence" value="ECO:0007669"/>
    <property type="project" value="TreeGrafter"/>
</dbReference>
<protein>
    <submittedName>
        <fullName evidence="12">Alpha-1,3-mannosyltransferase</fullName>
    </submittedName>
</protein>
<comment type="similarity">
    <text evidence="2">Belongs to the MNN1/MNT family.</text>
</comment>
<dbReference type="GO" id="GO:0005794">
    <property type="term" value="C:Golgi apparatus"/>
    <property type="evidence" value="ECO:0007669"/>
    <property type="project" value="TreeGrafter"/>
</dbReference>
<keyword evidence="5 11" id="KW-0812">Transmembrane</keyword>
<evidence type="ECO:0000256" key="3">
    <source>
        <dbReference type="ARBA" id="ARBA00022676"/>
    </source>
</evidence>
<dbReference type="PANTHER" id="PTHR31392">
    <property type="entry name" value="ALPHA-1,3-MANNOSYLTRANSFERASE MNN1-RELATED"/>
    <property type="match status" value="1"/>
</dbReference>
<dbReference type="GO" id="GO:0000033">
    <property type="term" value="F:alpha-1,3-mannosyltransferase activity"/>
    <property type="evidence" value="ECO:0007669"/>
    <property type="project" value="TreeGrafter"/>
</dbReference>
<dbReference type="VEuPathDB" id="FungiDB:CCM_07808"/>
<name>A0A2H4SJE3_CORMI</name>
<evidence type="ECO:0000256" key="4">
    <source>
        <dbReference type="ARBA" id="ARBA00022679"/>
    </source>
</evidence>
<keyword evidence="8 11" id="KW-0472">Membrane</keyword>
<dbReference type="OrthoDB" id="430354at2759"/>
<feature type="compositionally biased region" description="Basic and acidic residues" evidence="10">
    <location>
        <begin position="480"/>
        <end position="503"/>
    </location>
</feature>
<evidence type="ECO:0000256" key="1">
    <source>
        <dbReference type="ARBA" id="ARBA00004606"/>
    </source>
</evidence>
<comment type="subcellular location">
    <subcellularLocation>
        <location evidence="1">Membrane</location>
        <topology evidence="1">Single-pass type II membrane protein</topology>
    </subcellularLocation>
</comment>
<feature type="region of interest" description="Disordered" evidence="10">
    <location>
        <begin position="480"/>
        <end position="507"/>
    </location>
</feature>
<dbReference type="Pfam" id="PF11051">
    <property type="entry name" value="Mannosyl_trans3"/>
    <property type="match status" value="1"/>
</dbReference>
<proteinExistence type="inferred from homology"/>
<keyword evidence="7 11" id="KW-1133">Transmembrane helix</keyword>
<dbReference type="GO" id="GO:0016020">
    <property type="term" value="C:membrane"/>
    <property type="evidence" value="ECO:0007669"/>
    <property type="project" value="UniProtKB-SubCell"/>
</dbReference>
<keyword evidence="6" id="KW-0735">Signal-anchor</keyword>
<gene>
    <name evidence="12" type="ORF">A9K55_007205</name>
</gene>